<organism evidence="5 6">
    <name type="scientific">Glossina brevipalpis</name>
    <dbReference type="NCBI Taxonomy" id="37001"/>
    <lineage>
        <taxon>Eukaryota</taxon>
        <taxon>Metazoa</taxon>
        <taxon>Ecdysozoa</taxon>
        <taxon>Arthropoda</taxon>
        <taxon>Hexapoda</taxon>
        <taxon>Insecta</taxon>
        <taxon>Pterygota</taxon>
        <taxon>Neoptera</taxon>
        <taxon>Endopterygota</taxon>
        <taxon>Diptera</taxon>
        <taxon>Brachycera</taxon>
        <taxon>Muscomorpha</taxon>
        <taxon>Hippoboscoidea</taxon>
        <taxon>Glossinidae</taxon>
        <taxon>Glossina</taxon>
    </lineage>
</organism>
<reference evidence="6" key="1">
    <citation type="submission" date="2014-03" db="EMBL/GenBank/DDBJ databases">
        <authorList>
            <person name="Aksoy S."/>
            <person name="Warren W."/>
            <person name="Wilson R.K."/>
        </authorList>
    </citation>
    <scope>NUCLEOTIDE SEQUENCE [LARGE SCALE GENOMIC DNA]</scope>
    <source>
        <strain evidence="6">IAEA</strain>
    </source>
</reference>
<evidence type="ECO:0000259" key="4">
    <source>
        <dbReference type="Pfam" id="PF00038"/>
    </source>
</evidence>
<dbReference type="GO" id="GO:0005652">
    <property type="term" value="C:nuclear lamina"/>
    <property type="evidence" value="ECO:0007669"/>
    <property type="project" value="TreeGrafter"/>
</dbReference>
<evidence type="ECO:0000256" key="3">
    <source>
        <dbReference type="SAM" id="Coils"/>
    </source>
</evidence>
<evidence type="ECO:0000313" key="5">
    <source>
        <dbReference type="EnsemblMetazoa" id="GBRI016982-PA"/>
    </source>
</evidence>
<name>A0A1A9WER1_9MUSC</name>
<protein>
    <recommendedName>
        <fullName evidence="4">IF rod domain-containing protein</fullName>
    </recommendedName>
</protein>
<dbReference type="STRING" id="37001.A0A1A9WER1"/>
<feature type="domain" description="IF rod" evidence="4">
    <location>
        <begin position="14"/>
        <end position="210"/>
    </location>
</feature>
<dbReference type="Gene3D" id="1.20.5.500">
    <property type="entry name" value="Single helix bin"/>
    <property type="match status" value="1"/>
</dbReference>
<dbReference type="GO" id="GO:0006998">
    <property type="term" value="P:nuclear envelope organization"/>
    <property type="evidence" value="ECO:0007669"/>
    <property type="project" value="TreeGrafter"/>
</dbReference>
<dbReference type="EnsemblMetazoa" id="GBRI016982-RA">
    <property type="protein sequence ID" value="GBRI016982-PA"/>
    <property type="gene ID" value="GBRI016982"/>
</dbReference>
<accession>A0A1A9WER1</accession>
<dbReference type="GO" id="GO:0005200">
    <property type="term" value="F:structural constituent of cytoskeleton"/>
    <property type="evidence" value="ECO:0007669"/>
    <property type="project" value="TreeGrafter"/>
</dbReference>
<dbReference type="PANTHER" id="PTHR45721:SF11">
    <property type="entry name" value="LAMIN DM0-RELATED"/>
    <property type="match status" value="1"/>
</dbReference>
<evidence type="ECO:0000256" key="1">
    <source>
        <dbReference type="ARBA" id="ARBA00022754"/>
    </source>
</evidence>
<keyword evidence="6" id="KW-1185">Reference proteome</keyword>
<evidence type="ECO:0000313" key="6">
    <source>
        <dbReference type="Proteomes" id="UP000091820"/>
    </source>
</evidence>
<dbReference type="GO" id="GO:0005882">
    <property type="term" value="C:intermediate filament"/>
    <property type="evidence" value="ECO:0007669"/>
    <property type="project" value="UniProtKB-KW"/>
</dbReference>
<dbReference type="Pfam" id="PF00038">
    <property type="entry name" value="Filament"/>
    <property type="match status" value="1"/>
</dbReference>
<dbReference type="PANTHER" id="PTHR45721">
    <property type="entry name" value="LAMIN DM0-RELATED"/>
    <property type="match status" value="1"/>
</dbReference>
<dbReference type="GO" id="GO:0051664">
    <property type="term" value="P:nuclear pore localization"/>
    <property type="evidence" value="ECO:0007669"/>
    <property type="project" value="TreeGrafter"/>
</dbReference>
<sequence>MYQLLATDWSAKYNAIDDDRKKVVAELRQLQREIDNHLNETRRRLEVEILSEMDLEYYTQSLREELTLKDELHVQEINEIRLRHLDEINEIDGRISAQYEEKLHRSLERVRNQYETLMRAKRDEIALMYQQKFEKLLRKIANQANANANVVNKLRGARKRIKVVNKRILKLKSNKAFVDSQIKALKRLRFRYWADLTTVKNHQSNMDYKMLTLVAFTASSLAAEDWRRVSETIAKGFAKIVEPTVPKPYVWPTEELCLQCAVELIRLRD</sequence>
<evidence type="ECO:0000256" key="2">
    <source>
        <dbReference type="ARBA" id="ARBA00023054"/>
    </source>
</evidence>
<proteinExistence type="predicted"/>
<dbReference type="Proteomes" id="UP000091820">
    <property type="component" value="Unassembled WGS sequence"/>
</dbReference>
<reference evidence="5" key="2">
    <citation type="submission" date="2020-05" db="UniProtKB">
        <authorList>
            <consortium name="EnsemblMetazoa"/>
        </authorList>
    </citation>
    <scope>IDENTIFICATION</scope>
    <source>
        <strain evidence="5">IAEA</strain>
    </source>
</reference>
<dbReference type="GO" id="GO:0090435">
    <property type="term" value="P:protein localization to nuclear envelope"/>
    <property type="evidence" value="ECO:0007669"/>
    <property type="project" value="TreeGrafter"/>
</dbReference>
<dbReference type="VEuPathDB" id="VectorBase:GBRI016982"/>
<keyword evidence="2 3" id="KW-0175">Coiled coil</keyword>
<dbReference type="GO" id="GO:0031507">
    <property type="term" value="P:heterochromatin formation"/>
    <property type="evidence" value="ECO:0007669"/>
    <property type="project" value="TreeGrafter"/>
</dbReference>
<dbReference type="GO" id="GO:0007097">
    <property type="term" value="P:nuclear migration"/>
    <property type="evidence" value="ECO:0007669"/>
    <property type="project" value="TreeGrafter"/>
</dbReference>
<feature type="coiled-coil region" evidence="3">
    <location>
        <begin position="13"/>
        <end position="40"/>
    </location>
</feature>
<dbReference type="InterPro" id="IPR039008">
    <property type="entry name" value="IF_rod_dom"/>
</dbReference>
<dbReference type="AlphaFoldDB" id="A0A1A9WER1"/>
<keyword evidence="1" id="KW-0403">Intermediate filament</keyword>